<keyword evidence="6 9" id="KW-0224">Dipeptidase</keyword>
<evidence type="ECO:0000256" key="10">
    <source>
        <dbReference type="SAM" id="SignalP"/>
    </source>
</evidence>
<evidence type="ECO:0000256" key="6">
    <source>
        <dbReference type="ARBA" id="ARBA00022997"/>
    </source>
</evidence>
<dbReference type="AlphaFoldDB" id="A0A9D9GYQ3"/>
<comment type="function">
    <text evidence="9">Catalyzes hydrolysis of the D-alanyl-D-alanine dipeptide.</text>
</comment>
<feature type="chain" id="PRO_5039457486" description="D-alanyl-D-alanine dipeptidase" evidence="10">
    <location>
        <begin position="23"/>
        <end position="248"/>
    </location>
</feature>
<feature type="binding site" evidence="9">
    <location>
        <position position="158"/>
    </location>
    <ligand>
        <name>Zn(2+)</name>
        <dbReference type="ChEBI" id="CHEBI:29105"/>
        <note>catalytic</note>
    </ligand>
</feature>
<evidence type="ECO:0000256" key="7">
    <source>
        <dbReference type="ARBA" id="ARBA00023049"/>
    </source>
</evidence>
<keyword evidence="4 9" id="KW-0378">Hydrolase</keyword>
<dbReference type="InterPro" id="IPR009045">
    <property type="entry name" value="Zn_M74/Hedgehog-like"/>
</dbReference>
<accession>A0A9D9GYQ3</accession>
<feature type="site" description="Transition state stabilizer" evidence="9">
    <location>
        <position position="131"/>
    </location>
</feature>
<sequence length="248" mass="28830">MYRIPTALFLAAALLISSATFAQNSRQFTQQEVYEKMTQKRNPYNLPIIDNVESYNALVREKRKNRLVDLEKYIPGIRLDIRYATPNNFTGTQVYTMPKAYLVKEAAKALRKAQRELRKEGLGFVIYDAYRPYAATFYFREVYHDTTFVASPTTGSIHNRGCAVDLALVHIKTGEYLVMPTEFDNFTEKASADYPDITAEQLANREKLRGVMEKHGFIINSDEWWHYNLKDNKRFPLLDISFEELQNL</sequence>
<protein>
    <recommendedName>
        <fullName evidence="9">D-alanyl-D-alanine dipeptidase</fullName>
        <shortName evidence="9">D-Ala-D-Ala dipeptidase</shortName>
        <ecNumber evidence="9">3.4.13.22</ecNumber>
    </recommendedName>
</protein>
<evidence type="ECO:0000256" key="1">
    <source>
        <dbReference type="ARBA" id="ARBA00001362"/>
    </source>
</evidence>
<dbReference type="GO" id="GO:0071555">
    <property type="term" value="P:cell wall organization"/>
    <property type="evidence" value="ECO:0007669"/>
    <property type="project" value="UniProtKB-KW"/>
</dbReference>
<feature type="signal peptide" evidence="10">
    <location>
        <begin position="1"/>
        <end position="22"/>
    </location>
</feature>
<dbReference type="Gene3D" id="3.30.1380.10">
    <property type="match status" value="1"/>
</dbReference>
<feature type="binding site" evidence="9">
    <location>
        <position position="226"/>
    </location>
    <ligand>
        <name>Zn(2+)</name>
        <dbReference type="ChEBI" id="CHEBI:29105"/>
        <note>catalytic</note>
    </ligand>
</feature>
<dbReference type="SUPFAM" id="SSF55166">
    <property type="entry name" value="Hedgehog/DD-peptidase"/>
    <property type="match status" value="1"/>
</dbReference>
<comment type="cofactor">
    <cofactor evidence="9">
        <name>Zn(2+)</name>
        <dbReference type="ChEBI" id="CHEBI:29105"/>
    </cofactor>
    <text evidence="9">Binds 1 zinc ion per subunit.</text>
</comment>
<dbReference type="GO" id="GO:0008237">
    <property type="term" value="F:metallopeptidase activity"/>
    <property type="evidence" value="ECO:0007669"/>
    <property type="project" value="UniProtKB-KW"/>
</dbReference>
<evidence type="ECO:0000256" key="9">
    <source>
        <dbReference type="HAMAP-Rule" id="MF_01924"/>
    </source>
</evidence>
<dbReference type="CDD" id="cd14840">
    <property type="entry name" value="D-Ala-D-Ala_dipeptidase_Aad"/>
    <property type="match status" value="1"/>
</dbReference>
<keyword evidence="10" id="KW-0732">Signal</keyword>
<keyword evidence="3 9" id="KW-0479">Metal-binding</keyword>
<evidence type="ECO:0000256" key="2">
    <source>
        <dbReference type="ARBA" id="ARBA00022670"/>
    </source>
</evidence>
<reference evidence="11" key="1">
    <citation type="submission" date="2020-10" db="EMBL/GenBank/DDBJ databases">
        <authorList>
            <person name="Gilroy R."/>
        </authorList>
    </citation>
    <scope>NUCLEOTIDE SEQUENCE</scope>
    <source>
        <strain evidence="11">15467</strain>
    </source>
</reference>
<keyword evidence="8" id="KW-0961">Cell wall biogenesis/degradation</keyword>
<dbReference type="GO" id="GO:0160237">
    <property type="term" value="F:D-Ala-D-Ala dipeptidase activity"/>
    <property type="evidence" value="ECO:0007669"/>
    <property type="project" value="UniProtKB-EC"/>
</dbReference>
<dbReference type="Proteomes" id="UP000823635">
    <property type="component" value="Unassembled WGS sequence"/>
</dbReference>
<evidence type="ECO:0000256" key="8">
    <source>
        <dbReference type="ARBA" id="ARBA00023316"/>
    </source>
</evidence>
<name>A0A9D9GYQ3_9BACT</name>
<feature type="binding site" evidence="9">
    <location>
        <position position="165"/>
    </location>
    <ligand>
        <name>Zn(2+)</name>
        <dbReference type="ChEBI" id="CHEBI:29105"/>
        <note>catalytic</note>
    </ligand>
</feature>
<comment type="caution">
    <text evidence="11">The sequence shown here is derived from an EMBL/GenBank/DDBJ whole genome shotgun (WGS) entry which is preliminary data.</text>
</comment>
<dbReference type="GO" id="GO:0008270">
    <property type="term" value="F:zinc ion binding"/>
    <property type="evidence" value="ECO:0007669"/>
    <property type="project" value="UniProtKB-UniRule"/>
</dbReference>
<evidence type="ECO:0000313" key="11">
    <source>
        <dbReference type="EMBL" id="MBO8428843.1"/>
    </source>
</evidence>
<comment type="similarity">
    <text evidence="9">Belongs to the peptidase M15D family.</text>
</comment>
<dbReference type="EMBL" id="JADINB010000065">
    <property type="protein sequence ID" value="MBO8428843.1"/>
    <property type="molecule type" value="Genomic_DNA"/>
</dbReference>
<evidence type="ECO:0000256" key="3">
    <source>
        <dbReference type="ARBA" id="ARBA00022723"/>
    </source>
</evidence>
<keyword evidence="5 9" id="KW-0862">Zinc</keyword>
<dbReference type="PANTHER" id="PTHR43126:SF1">
    <property type="entry name" value="D-ALANYL-D-ALANINE DIPEPTIDASE"/>
    <property type="match status" value="1"/>
</dbReference>
<dbReference type="Pfam" id="PF01427">
    <property type="entry name" value="Peptidase_M15"/>
    <property type="match status" value="1"/>
</dbReference>
<proteinExistence type="inferred from homology"/>
<evidence type="ECO:0000313" key="12">
    <source>
        <dbReference type="Proteomes" id="UP000823635"/>
    </source>
</evidence>
<keyword evidence="2 9" id="KW-0645">Protease</keyword>
<keyword evidence="7 9" id="KW-0482">Metalloprotease</keyword>
<dbReference type="HAMAP" id="MF_01924">
    <property type="entry name" value="A_A_dipeptidase"/>
    <property type="match status" value="1"/>
</dbReference>
<feature type="active site" description="Proton donor/acceptor" evidence="9">
    <location>
        <position position="223"/>
    </location>
</feature>
<evidence type="ECO:0000256" key="4">
    <source>
        <dbReference type="ARBA" id="ARBA00022801"/>
    </source>
</evidence>
<gene>
    <name evidence="11" type="ORF">IAC68_02775</name>
</gene>
<evidence type="ECO:0000256" key="5">
    <source>
        <dbReference type="ARBA" id="ARBA00022833"/>
    </source>
</evidence>
<organism evidence="11 12">
    <name type="scientific">Candidatus Egerieousia excrementavium</name>
    <dbReference type="NCBI Taxonomy" id="2840778"/>
    <lineage>
        <taxon>Bacteria</taxon>
        <taxon>Pseudomonadati</taxon>
        <taxon>Bacteroidota</taxon>
        <taxon>Bacteroidia</taxon>
        <taxon>Bacteroidales</taxon>
        <taxon>Candidatus Egerieousia</taxon>
    </lineage>
</organism>
<dbReference type="PANTHER" id="PTHR43126">
    <property type="entry name" value="D-ALANYL-D-ALANINE DIPEPTIDASE"/>
    <property type="match status" value="1"/>
</dbReference>
<reference evidence="11" key="2">
    <citation type="journal article" date="2021" name="PeerJ">
        <title>Extensive microbial diversity within the chicken gut microbiome revealed by metagenomics and culture.</title>
        <authorList>
            <person name="Gilroy R."/>
            <person name="Ravi A."/>
            <person name="Getino M."/>
            <person name="Pursley I."/>
            <person name="Horton D.L."/>
            <person name="Alikhan N.F."/>
            <person name="Baker D."/>
            <person name="Gharbi K."/>
            <person name="Hall N."/>
            <person name="Watson M."/>
            <person name="Adriaenssens E.M."/>
            <person name="Foster-Nyarko E."/>
            <person name="Jarju S."/>
            <person name="Secka A."/>
            <person name="Antonio M."/>
            <person name="Oren A."/>
            <person name="Chaudhuri R.R."/>
            <person name="La Ragione R."/>
            <person name="Hildebrand F."/>
            <person name="Pallen M.J."/>
        </authorList>
    </citation>
    <scope>NUCLEOTIDE SEQUENCE</scope>
    <source>
        <strain evidence="11">15467</strain>
    </source>
</reference>
<dbReference type="EC" id="3.4.13.22" evidence="9"/>
<dbReference type="InterPro" id="IPR000755">
    <property type="entry name" value="A_A_dipeptidase"/>
</dbReference>
<dbReference type="GO" id="GO:0006508">
    <property type="term" value="P:proteolysis"/>
    <property type="evidence" value="ECO:0007669"/>
    <property type="project" value="UniProtKB-KW"/>
</dbReference>
<comment type="catalytic activity">
    <reaction evidence="1 9">
        <text>D-alanyl-D-alanine + H2O = 2 D-alanine</text>
        <dbReference type="Rhea" id="RHEA:20661"/>
        <dbReference type="ChEBI" id="CHEBI:15377"/>
        <dbReference type="ChEBI" id="CHEBI:57416"/>
        <dbReference type="ChEBI" id="CHEBI:57822"/>
        <dbReference type="EC" id="3.4.13.22"/>
    </reaction>
</comment>